<feature type="region of interest" description="Disordered" evidence="1">
    <location>
        <begin position="34"/>
        <end position="68"/>
    </location>
</feature>
<organism evidence="2 3">
    <name type="scientific">Oryza meyeriana var. granulata</name>
    <dbReference type="NCBI Taxonomy" id="110450"/>
    <lineage>
        <taxon>Eukaryota</taxon>
        <taxon>Viridiplantae</taxon>
        <taxon>Streptophyta</taxon>
        <taxon>Embryophyta</taxon>
        <taxon>Tracheophyta</taxon>
        <taxon>Spermatophyta</taxon>
        <taxon>Magnoliopsida</taxon>
        <taxon>Liliopsida</taxon>
        <taxon>Poales</taxon>
        <taxon>Poaceae</taxon>
        <taxon>BOP clade</taxon>
        <taxon>Oryzoideae</taxon>
        <taxon>Oryzeae</taxon>
        <taxon>Oryzinae</taxon>
        <taxon>Oryza</taxon>
        <taxon>Oryza meyeriana</taxon>
    </lineage>
</organism>
<reference evidence="2 3" key="1">
    <citation type="submission" date="2019-11" db="EMBL/GenBank/DDBJ databases">
        <title>Whole genome sequence of Oryza granulata.</title>
        <authorList>
            <person name="Li W."/>
        </authorList>
    </citation>
    <scope>NUCLEOTIDE SEQUENCE [LARGE SCALE GENOMIC DNA]</scope>
    <source>
        <strain evidence="3">cv. Menghai</strain>
        <tissue evidence="2">Leaf</tissue>
    </source>
</reference>
<dbReference type="EMBL" id="SPHZ02000012">
    <property type="protein sequence ID" value="KAF0889584.1"/>
    <property type="molecule type" value="Genomic_DNA"/>
</dbReference>
<evidence type="ECO:0000313" key="2">
    <source>
        <dbReference type="EMBL" id="KAF0889584.1"/>
    </source>
</evidence>
<protein>
    <submittedName>
        <fullName evidence="2">Uncharacterized protein</fullName>
    </submittedName>
</protein>
<keyword evidence="3" id="KW-1185">Reference proteome</keyword>
<sequence length="68" mass="7131">MGNRGGSRTSMRQWRCSGCEARDGCKCGVSRAAGCRRGDDGEAEDVGAAPAAWSGTTLGRESRGRSQH</sequence>
<gene>
    <name evidence="2" type="ORF">E2562_028675</name>
</gene>
<name>A0A6G1BP79_9ORYZ</name>
<evidence type="ECO:0000256" key="1">
    <source>
        <dbReference type="SAM" id="MobiDB-lite"/>
    </source>
</evidence>
<proteinExistence type="predicted"/>
<dbReference type="Proteomes" id="UP000479710">
    <property type="component" value="Unassembled WGS sequence"/>
</dbReference>
<evidence type="ECO:0000313" key="3">
    <source>
        <dbReference type="Proteomes" id="UP000479710"/>
    </source>
</evidence>
<comment type="caution">
    <text evidence="2">The sequence shown here is derived from an EMBL/GenBank/DDBJ whole genome shotgun (WGS) entry which is preliminary data.</text>
</comment>
<accession>A0A6G1BP79</accession>
<dbReference type="AlphaFoldDB" id="A0A6G1BP79"/>